<accession>A0A1I4QAT2</accession>
<dbReference type="RefSeq" id="WP_217642490.1">
    <property type="nucleotide sequence ID" value="NZ_FOUE01000003.1"/>
</dbReference>
<evidence type="ECO:0000313" key="5">
    <source>
        <dbReference type="Proteomes" id="UP000198519"/>
    </source>
</evidence>
<dbReference type="Proteomes" id="UP000198519">
    <property type="component" value="Unassembled WGS sequence"/>
</dbReference>
<comment type="catalytic activity">
    <reaction evidence="1">
        <text>5-amino-6-(5-phospho-D-ribosylamino)uracil + H2O = 5,6-diaminouracil + D-ribose 5-phosphate</text>
        <dbReference type="Rhea" id="RHEA:55020"/>
        <dbReference type="ChEBI" id="CHEBI:15377"/>
        <dbReference type="ChEBI" id="CHEBI:46252"/>
        <dbReference type="ChEBI" id="CHEBI:58453"/>
        <dbReference type="ChEBI" id="CHEBI:78346"/>
    </reaction>
</comment>
<dbReference type="InterPro" id="IPR037238">
    <property type="entry name" value="YbiA-like_sf"/>
</dbReference>
<dbReference type="CDD" id="cd15457">
    <property type="entry name" value="NADAR"/>
    <property type="match status" value="1"/>
</dbReference>
<dbReference type="EMBL" id="FOUE01000003">
    <property type="protein sequence ID" value="SFM37159.1"/>
    <property type="molecule type" value="Genomic_DNA"/>
</dbReference>
<dbReference type="Pfam" id="PF08719">
    <property type="entry name" value="NADAR"/>
    <property type="match status" value="1"/>
</dbReference>
<protein>
    <recommendedName>
        <fullName evidence="3">NADAR domain-containing protein</fullName>
    </recommendedName>
</protein>
<dbReference type="Gene3D" id="1.10.357.40">
    <property type="entry name" value="YbiA-like"/>
    <property type="match status" value="1"/>
</dbReference>
<dbReference type="STRING" id="488535.SAMN04487963_2283"/>
<gene>
    <name evidence="4" type="ORF">SAMN04487963_2283</name>
</gene>
<feature type="domain" description="NADAR" evidence="3">
    <location>
        <begin position="23"/>
        <end position="180"/>
    </location>
</feature>
<dbReference type="InterPro" id="IPR012816">
    <property type="entry name" value="NADAR"/>
</dbReference>
<dbReference type="SUPFAM" id="SSF143990">
    <property type="entry name" value="YbiA-like"/>
    <property type="match status" value="1"/>
</dbReference>
<evidence type="ECO:0000313" key="4">
    <source>
        <dbReference type="EMBL" id="SFM37159.1"/>
    </source>
</evidence>
<name>A0A1I4QAT2_9GAMM</name>
<reference evidence="5" key="1">
    <citation type="submission" date="2016-10" db="EMBL/GenBank/DDBJ databases">
        <authorList>
            <person name="Varghese N."/>
            <person name="Submissions S."/>
        </authorList>
    </citation>
    <scope>NUCLEOTIDE SEQUENCE [LARGE SCALE GENOMIC DNA]</scope>
    <source>
        <strain evidence="5">CGMCC 1.7061</strain>
    </source>
</reference>
<proteinExistence type="predicted"/>
<evidence type="ECO:0000256" key="1">
    <source>
        <dbReference type="ARBA" id="ARBA00000022"/>
    </source>
</evidence>
<keyword evidence="5" id="KW-1185">Reference proteome</keyword>
<dbReference type="NCBIfam" id="TIGR02464">
    <property type="entry name" value="ribofla_fusion"/>
    <property type="match status" value="1"/>
</dbReference>
<sequence length="186" mass="20936">MKIRTKDQLIDFVNHGNEAKYVFFWGHQESGQQVSKSCFSQWYDASFLEDGNRFLTAEHYMMYHKARLFGDNEACNNVLLASNPGEAKAIGREVRGFSQTIWDDNRFDIVVNANLAKFAQNTDLKAFLLGTGSRVLVEASPVDRIWGIGLAQDNPAAQNPNTWKGLNLLGFALMEVRDRLSGQDDA</sequence>
<evidence type="ECO:0000259" key="3">
    <source>
        <dbReference type="Pfam" id="PF08719"/>
    </source>
</evidence>
<dbReference type="AlphaFoldDB" id="A0A1I4QAT2"/>
<comment type="catalytic activity">
    <reaction evidence="2">
        <text>2,5-diamino-6-hydroxy-4-(5-phosphoribosylamino)-pyrimidine + H2O = 2,5,6-triamino-4-hydroxypyrimidine + D-ribose 5-phosphate</text>
        <dbReference type="Rhea" id="RHEA:23436"/>
        <dbReference type="ChEBI" id="CHEBI:15377"/>
        <dbReference type="ChEBI" id="CHEBI:58614"/>
        <dbReference type="ChEBI" id="CHEBI:78346"/>
        <dbReference type="ChEBI" id="CHEBI:137796"/>
    </reaction>
</comment>
<organism evidence="4 5">
    <name type="scientific">Marinobacter zhejiangensis</name>
    <dbReference type="NCBI Taxonomy" id="488535"/>
    <lineage>
        <taxon>Bacteria</taxon>
        <taxon>Pseudomonadati</taxon>
        <taxon>Pseudomonadota</taxon>
        <taxon>Gammaproteobacteria</taxon>
        <taxon>Pseudomonadales</taxon>
        <taxon>Marinobacteraceae</taxon>
        <taxon>Marinobacter</taxon>
    </lineage>
</organism>
<evidence type="ECO:0000256" key="2">
    <source>
        <dbReference type="ARBA" id="ARBA00000751"/>
    </source>
</evidence>